<proteinExistence type="predicted"/>
<dbReference type="SUPFAM" id="SSF56349">
    <property type="entry name" value="DNA breaking-rejoining enzymes"/>
    <property type="match status" value="1"/>
</dbReference>
<organism evidence="3 4">
    <name type="scientific">[Ruminococcus] lactaris</name>
    <dbReference type="NCBI Taxonomy" id="46228"/>
    <lineage>
        <taxon>Bacteria</taxon>
        <taxon>Bacillati</taxon>
        <taxon>Bacillota</taxon>
        <taxon>Clostridia</taxon>
        <taxon>Lachnospirales</taxon>
        <taxon>Lachnospiraceae</taxon>
        <taxon>Mediterraneibacter</taxon>
    </lineage>
</organism>
<protein>
    <recommendedName>
        <fullName evidence="2">Tyr recombinase domain-containing protein</fullName>
    </recommendedName>
</protein>
<gene>
    <name evidence="3" type="ORF">DW672_05940</name>
</gene>
<comment type="caution">
    <text evidence="3">The sequence shown here is derived from an EMBL/GenBank/DDBJ whole genome shotgun (WGS) entry which is preliminary data.</text>
</comment>
<dbReference type="AlphaFoldDB" id="A0A414P625"/>
<dbReference type="GO" id="GO:0015074">
    <property type="term" value="P:DNA integration"/>
    <property type="evidence" value="ECO:0007669"/>
    <property type="project" value="InterPro"/>
</dbReference>
<dbReference type="Pfam" id="PF00589">
    <property type="entry name" value="Phage_integrase"/>
    <property type="match status" value="1"/>
</dbReference>
<dbReference type="Gene3D" id="1.10.443.10">
    <property type="entry name" value="Intergrase catalytic core"/>
    <property type="match status" value="1"/>
</dbReference>
<accession>A0A414P625</accession>
<dbReference type="PROSITE" id="PS51898">
    <property type="entry name" value="TYR_RECOMBINASE"/>
    <property type="match status" value="1"/>
</dbReference>
<dbReference type="GO" id="GO:0003677">
    <property type="term" value="F:DNA binding"/>
    <property type="evidence" value="ECO:0007669"/>
    <property type="project" value="InterPro"/>
</dbReference>
<dbReference type="InterPro" id="IPR002104">
    <property type="entry name" value="Integrase_catalytic"/>
</dbReference>
<dbReference type="EMBL" id="QRHG01000011">
    <property type="protein sequence ID" value="RHF61386.1"/>
    <property type="molecule type" value="Genomic_DNA"/>
</dbReference>
<name>A0A414P625_9FIRM</name>
<dbReference type="Proteomes" id="UP000284902">
    <property type="component" value="Unassembled WGS sequence"/>
</dbReference>
<dbReference type="GO" id="GO:0006310">
    <property type="term" value="P:DNA recombination"/>
    <property type="evidence" value="ECO:0007669"/>
    <property type="project" value="UniProtKB-KW"/>
</dbReference>
<dbReference type="InterPro" id="IPR011010">
    <property type="entry name" value="DNA_brk_join_enz"/>
</dbReference>
<evidence type="ECO:0000259" key="2">
    <source>
        <dbReference type="PROSITE" id="PS51898"/>
    </source>
</evidence>
<sequence length="121" mass="13770">MEKNRVHYEYYHLGMTENVPEDYTEIFFVCLRVDGCLELPATIETACRTAGRKVPEIEGFHFHTLRHTYTTNLLSNGAQPKDVQELLGHSDVSTIMNVYAHATREAKRTSARLLDKVAGND</sequence>
<reference evidence="3 4" key="1">
    <citation type="submission" date="2018-08" db="EMBL/GenBank/DDBJ databases">
        <title>A genome reference for cultivated species of the human gut microbiota.</title>
        <authorList>
            <person name="Zou Y."/>
            <person name="Xue W."/>
            <person name="Luo G."/>
        </authorList>
    </citation>
    <scope>NUCLEOTIDE SEQUENCE [LARGE SCALE GENOMIC DNA]</scope>
    <source>
        <strain evidence="3 4">AM25-1LB</strain>
    </source>
</reference>
<evidence type="ECO:0000313" key="3">
    <source>
        <dbReference type="EMBL" id="RHF61386.1"/>
    </source>
</evidence>
<feature type="domain" description="Tyr recombinase" evidence="2">
    <location>
        <begin position="1"/>
        <end position="112"/>
    </location>
</feature>
<keyword evidence="1" id="KW-0233">DNA recombination</keyword>
<evidence type="ECO:0000256" key="1">
    <source>
        <dbReference type="ARBA" id="ARBA00023172"/>
    </source>
</evidence>
<dbReference type="InterPro" id="IPR013762">
    <property type="entry name" value="Integrase-like_cat_sf"/>
</dbReference>
<evidence type="ECO:0000313" key="4">
    <source>
        <dbReference type="Proteomes" id="UP000284902"/>
    </source>
</evidence>